<protein>
    <recommendedName>
        <fullName evidence="2">Glycosyltransferase 2-like domain-containing protein</fullName>
    </recommendedName>
</protein>
<dbReference type="Gene3D" id="3.90.550.10">
    <property type="entry name" value="Spore Coat Polysaccharide Biosynthesis Protein SpsA, Chain A"/>
    <property type="match status" value="1"/>
</dbReference>
<dbReference type="SUPFAM" id="SSF53448">
    <property type="entry name" value="Nucleotide-diphospho-sugar transferases"/>
    <property type="match status" value="1"/>
</dbReference>
<sequence>MLDNDDELTEDALFEVVKVINRNSAKIVYSDEGIIDQKGKMTGIHFKPDFSPDLLFSHNYITHFLVFSKSLFQEAGGFSSEYDGAQDYDLILKLTEKTDTIFHIPKVLYHWRTISTSTSANPESKSYADNAGKAALIAALDRRKMTEMY</sequence>
<reference evidence="1" key="1">
    <citation type="journal article" date="2014" name="Front. Microbiol.">
        <title>High frequency of phylogenetically diverse reductive dehalogenase-homologous genes in deep subseafloor sedimentary metagenomes.</title>
        <authorList>
            <person name="Kawai M."/>
            <person name="Futagami T."/>
            <person name="Toyoda A."/>
            <person name="Takaki Y."/>
            <person name="Nishi S."/>
            <person name="Hori S."/>
            <person name="Arai W."/>
            <person name="Tsubouchi T."/>
            <person name="Morono Y."/>
            <person name="Uchiyama I."/>
            <person name="Ito T."/>
            <person name="Fujiyama A."/>
            <person name="Inagaki F."/>
            <person name="Takami H."/>
        </authorList>
    </citation>
    <scope>NUCLEOTIDE SEQUENCE</scope>
    <source>
        <strain evidence="1">Expedition CK06-06</strain>
    </source>
</reference>
<dbReference type="InterPro" id="IPR029044">
    <property type="entry name" value="Nucleotide-diphossugar_trans"/>
</dbReference>
<dbReference type="EMBL" id="BART01010587">
    <property type="protein sequence ID" value="GAG89599.1"/>
    <property type="molecule type" value="Genomic_DNA"/>
</dbReference>
<proteinExistence type="predicted"/>
<evidence type="ECO:0008006" key="2">
    <source>
        <dbReference type="Google" id="ProtNLM"/>
    </source>
</evidence>
<comment type="caution">
    <text evidence="1">The sequence shown here is derived from an EMBL/GenBank/DDBJ whole genome shotgun (WGS) entry which is preliminary data.</text>
</comment>
<gene>
    <name evidence="1" type="ORF">S01H4_22949</name>
</gene>
<evidence type="ECO:0000313" key="1">
    <source>
        <dbReference type="EMBL" id="GAG89599.1"/>
    </source>
</evidence>
<organism evidence="1">
    <name type="scientific">marine sediment metagenome</name>
    <dbReference type="NCBI Taxonomy" id="412755"/>
    <lineage>
        <taxon>unclassified sequences</taxon>
        <taxon>metagenomes</taxon>
        <taxon>ecological metagenomes</taxon>
    </lineage>
</organism>
<accession>X1B1I3</accession>
<name>X1B1I3_9ZZZZ</name>
<dbReference type="AlphaFoldDB" id="X1B1I3"/>